<gene>
    <name evidence="1" type="ORF">GQ55_5G478300</name>
</gene>
<dbReference type="EMBL" id="CM009753">
    <property type="protein sequence ID" value="PUZ58056.1"/>
    <property type="molecule type" value="Genomic_DNA"/>
</dbReference>
<accession>A0A2T7DR72</accession>
<evidence type="ECO:0000313" key="1">
    <source>
        <dbReference type="EMBL" id="PUZ58056.1"/>
    </source>
</evidence>
<keyword evidence="2" id="KW-1185">Reference proteome</keyword>
<dbReference type="Proteomes" id="UP000244336">
    <property type="component" value="Chromosome 5"/>
</dbReference>
<dbReference type="AlphaFoldDB" id="A0A2T7DR72"/>
<organism evidence="1 2">
    <name type="scientific">Panicum hallii var. hallii</name>
    <dbReference type="NCBI Taxonomy" id="1504633"/>
    <lineage>
        <taxon>Eukaryota</taxon>
        <taxon>Viridiplantae</taxon>
        <taxon>Streptophyta</taxon>
        <taxon>Embryophyta</taxon>
        <taxon>Tracheophyta</taxon>
        <taxon>Spermatophyta</taxon>
        <taxon>Magnoliopsida</taxon>
        <taxon>Liliopsida</taxon>
        <taxon>Poales</taxon>
        <taxon>Poaceae</taxon>
        <taxon>PACMAD clade</taxon>
        <taxon>Panicoideae</taxon>
        <taxon>Panicodae</taxon>
        <taxon>Paniceae</taxon>
        <taxon>Panicinae</taxon>
        <taxon>Panicum</taxon>
        <taxon>Panicum sect. Panicum</taxon>
    </lineage>
</organism>
<reference evidence="1 2" key="1">
    <citation type="submission" date="2018-04" db="EMBL/GenBank/DDBJ databases">
        <title>WGS assembly of Panicum hallii var. hallii HAL2.</title>
        <authorList>
            <person name="Lovell J."/>
            <person name="Jenkins J."/>
            <person name="Lowry D."/>
            <person name="Mamidi S."/>
            <person name="Sreedasyam A."/>
            <person name="Weng X."/>
            <person name="Barry K."/>
            <person name="Bonette J."/>
            <person name="Campitelli B."/>
            <person name="Daum C."/>
            <person name="Gordon S."/>
            <person name="Gould B."/>
            <person name="Lipzen A."/>
            <person name="MacQueen A."/>
            <person name="Palacio-Mejia J."/>
            <person name="Plott C."/>
            <person name="Shakirov E."/>
            <person name="Shu S."/>
            <person name="Yoshinaga Y."/>
            <person name="Zane M."/>
            <person name="Rokhsar D."/>
            <person name="Grimwood J."/>
            <person name="Schmutz J."/>
            <person name="Juenger T."/>
        </authorList>
    </citation>
    <scope>NUCLEOTIDE SEQUENCE [LARGE SCALE GENOMIC DNA]</scope>
    <source>
        <strain evidence="2">cv. HAL2</strain>
    </source>
</reference>
<evidence type="ECO:0000313" key="2">
    <source>
        <dbReference type="Proteomes" id="UP000244336"/>
    </source>
</evidence>
<name>A0A2T7DR72_9POAL</name>
<sequence>MKSVQMSKIRTQSYSSCALSSAGTPPSTLLLPGAALPSARASVNLELLDR</sequence>
<protein>
    <submittedName>
        <fullName evidence="1">Uncharacterized protein</fullName>
    </submittedName>
</protein>
<dbReference type="Gramene" id="PUZ58056">
    <property type="protein sequence ID" value="PUZ58056"/>
    <property type="gene ID" value="GQ55_5G478300"/>
</dbReference>
<proteinExistence type="predicted"/>